<sequence>MTLEGQIIEQLRFTDNSIFAVGINHIIRYNYTTNKEQSKKLVYGWDVLDFAMLSRPTFLLTPRQYEDSGSLSVAKILTMSEDSSAIETEVLLQLPAGTIGAYLCNNKVICVTSASMYVYSLSGQLIDSYAFASAIDSAHKLDTTHIMIGRGKELFIAQLD</sequence>
<accession>A0A645ILI3</accession>
<protein>
    <submittedName>
        <fullName evidence="1">Uncharacterized protein</fullName>
    </submittedName>
</protein>
<evidence type="ECO:0000313" key="1">
    <source>
        <dbReference type="EMBL" id="MPN52151.1"/>
    </source>
</evidence>
<dbReference type="AlphaFoldDB" id="A0A645ILI3"/>
<proteinExistence type="predicted"/>
<dbReference type="EMBL" id="VSSQ01117978">
    <property type="protein sequence ID" value="MPN52151.1"/>
    <property type="molecule type" value="Genomic_DNA"/>
</dbReference>
<organism evidence="1">
    <name type="scientific">bioreactor metagenome</name>
    <dbReference type="NCBI Taxonomy" id="1076179"/>
    <lineage>
        <taxon>unclassified sequences</taxon>
        <taxon>metagenomes</taxon>
        <taxon>ecological metagenomes</taxon>
    </lineage>
</organism>
<name>A0A645ILI3_9ZZZZ</name>
<gene>
    <name evidence="1" type="ORF">SDC9_199805</name>
</gene>
<comment type="caution">
    <text evidence="1">The sequence shown here is derived from an EMBL/GenBank/DDBJ whole genome shotgun (WGS) entry which is preliminary data.</text>
</comment>
<reference evidence="1" key="1">
    <citation type="submission" date="2019-08" db="EMBL/GenBank/DDBJ databases">
        <authorList>
            <person name="Kucharzyk K."/>
            <person name="Murdoch R.W."/>
            <person name="Higgins S."/>
            <person name="Loffler F."/>
        </authorList>
    </citation>
    <scope>NUCLEOTIDE SEQUENCE</scope>
</reference>